<proteinExistence type="inferred from homology"/>
<dbReference type="InterPro" id="IPR023696">
    <property type="entry name" value="Ureohydrolase_dom_sf"/>
</dbReference>
<dbReference type="PANTHER" id="PTHR43782:SF3">
    <property type="entry name" value="ARGINASE"/>
    <property type="match status" value="1"/>
</dbReference>
<dbReference type="InterPro" id="IPR006035">
    <property type="entry name" value="Ureohydrolase"/>
</dbReference>
<dbReference type="SUPFAM" id="SSF52768">
    <property type="entry name" value="Arginase/deacetylase"/>
    <property type="match status" value="1"/>
</dbReference>
<comment type="caution">
    <text evidence="5">The sequence shown here is derived from an EMBL/GenBank/DDBJ whole genome shotgun (WGS) entry which is preliminary data.</text>
</comment>
<dbReference type="Gene3D" id="3.40.800.10">
    <property type="entry name" value="Ureohydrolase domain"/>
    <property type="match status" value="1"/>
</dbReference>
<evidence type="ECO:0000313" key="5">
    <source>
        <dbReference type="EMBL" id="KJF67864.1"/>
    </source>
</evidence>
<protein>
    <submittedName>
        <fullName evidence="5">Arginase</fullName>
    </submittedName>
</protein>
<dbReference type="Pfam" id="PF00491">
    <property type="entry name" value="Arginase"/>
    <property type="match status" value="1"/>
</dbReference>
<evidence type="ECO:0000256" key="4">
    <source>
        <dbReference type="PROSITE-ProRule" id="PRU00742"/>
    </source>
</evidence>
<keyword evidence="2" id="KW-0378">Hydrolase</keyword>
<gene>
    <name evidence="5" type="ORF">RS75_10355</name>
</gene>
<dbReference type="CDD" id="cd09999">
    <property type="entry name" value="Arginase-like_1"/>
    <property type="match status" value="1"/>
</dbReference>
<sequence>MKREKTLRLLFPQWQGGGDPSYMLGARLLAWLAPDADGPVEEVAVAEPDGKPLEIHDGILARDVVVKQFKDARRRIDQHQPDRIVVLGGDCGVDLAPFAYLNERYGGDLAVLWIDAHSDLFSDKVFPNSHAHVLGSLMGQGDEEFLSAVKTPIKPGNALIAGWRRLPDKFSELQNFEDELAERLDIQRIGPEKLAGGSEPVIAWLRETGAKRVAVHFDLDVLDANLFRSLTFSKPGATAPTDDDIPAGRMTLQQIVGLLADVATEVDVVGLGITEHTPWDAIALRQALAELPLIGNPKNRSEAITATVAS</sequence>
<accession>A0ABR5CSP5</accession>
<evidence type="ECO:0000256" key="1">
    <source>
        <dbReference type="ARBA" id="ARBA00022723"/>
    </source>
</evidence>
<name>A0ABR5CSP5_9HYPH</name>
<dbReference type="PROSITE" id="PS51409">
    <property type="entry name" value="ARGINASE_2"/>
    <property type="match status" value="1"/>
</dbReference>
<organism evidence="5 6">
    <name type="scientific">Rhizobium nepotum 39/7</name>
    <dbReference type="NCBI Taxonomy" id="1368418"/>
    <lineage>
        <taxon>Bacteria</taxon>
        <taxon>Pseudomonadati</taxon>
        <taxon>Pseudomonadota</taxon>
        <taxon>Alphaproteobacteria</taxon>
        <taxon>Hyphomicrobiales</taxon>
        <taxon>Rhizobiaceae</taxon>
        <taxon>Rhizobium/Agrobacterium group</taxon>
        <taxon>Rhizobium</taxon>
    </lineage>
</organism>
<dbReference type="Proteomes" id="UP000052068">
    <property type="component" value="Unassembled WGS sequence"/>
</dbReference>
<dbReference type="EMBL" id="JWJH01000008">
    <property type="protein sequence ID" value="KJF67864.1"/>
    <property type="molecule type" value="Genomic_DNA"/>
</dbReference>
<comment type="similarity">
    <text evidence="4">Belongs to the arginase family.</text>
</comment>
<dbReference type="PANTHER" id="PTHR43782">
    <property type="entry name" value="ARGINASE"/>
    <property type="match status" value="1"/>
</dbReference>
<evidence type="ECO:0000256" key="3">
    <source>
        <dbReference type="ARBA" id="ARBA00023211"/>
    </source>
</evidence>
<keyword evidence="1" id="KW-0479">Metal-binding</keyword>
<reference evidence="5 6" key="1">
    <citation type="submission" date="2015-03" db="EMBL/GenBank/DDBJ databases">
        <title>Draft Genome Sequences of Agrobacterium nepotum Strain 39/7T (= CFBP 7436T = LMG 26435T) and Agrobacterium sp. Strain KFB 330 (= CFBP 8308 = LMG 28674).</title>
        <authorList>
            <person name="Kuzmanovic N."/>
            <person name="Pulawska J."/>
            <person name="Obradovic A."/>
        </authorList>
    </citation>
    <scope>NUCLEOTIDE SEQUENCE [LARGE SCALE GENOMIC DNA]</scope>
    <source>
        <strain evidence="5 6">39/7</strain>
    </source>
</reference>
<evidence type="ECO:0000313" key="6">
    <source>
        <dbReference type="Proteomes" id="UP000052068"/>
    </source>
</evidence>
<keyword evidence="3" id="KW-0464">Manganese</keyword>
<evidence type="ECO:0000256" key="2">
    <source>
        <dbReference type="ARBA" id="ARBA00022801"/>
    </source>
</evidence>
<dbReference type="RefSeq" id="WP_045020032.1">
    <property type="nucleotide sequence ID" value="NZ_JWJH01000008.1"/>
</dbReference>
<keyword evidence="6" id="KW-1185">Reference proteome</keyword>